<dbReference type="Proteomes" id="UP000553442">
    <property type="component" value="Unassembled WGS sequence"/>
</dbReference>
<protein>
    <submittedName>
        <fullName evidence="2">Heme-degrading monooxygenase HmoA</fullName>
    </submittedName>
</protein>
<dbReference type="Pfam" id="PF03992">
    <property type="entry name" value="ABM"/>
    <property type="match status" value="1"/>
</dbReference>
<dbReference type="InterPro" id="IPR007138">
    <property type="entry name" value="ABM_dom"/>
</dbReference>
<keyword evidence="2" id="KW-0560">Oxidoreductase</keyword>
<keyword evidence="2" id="KW-0503">Monooxygenase</keyword>
<name>A0A7W5K5K4_9GAMM</name>
<comment type="caution">
    <text evidence="2">The sequence shown here is derived from an EMBL/GenBank/DDBJ whole genome shotgun (WGS) entry which is preliminary data.</text>
</comment>
<dbReference type="PANTHER" id="PTHR34474">
    <property type="entry name" value="SIGNAL TRANSDUCTION PROTEIN TRAP"/>
    <property type="match status" value="1"/>
</dbReference>
<organism evidence="2 3">
    <name type="scientific">Halomonas campaniensis</name>
    <dbReference type="NCBI Taxonomy" id="213554"/>
    <lineage>
        <taxon>Bacteria</taxon>
        <taxon>Pseudomonadati</taxon>
        <taxon>Pseudomonadota</taxon>
        <taxon>Gammaproteobacteria</taxon>
        <taxon>Oceanospirillales</taxon>
        <taxon>Halomonadaceae</taxon>
        <taxon>Halomonas</taxon>
    </lineage>
</organism>
<dbReference type="GO" id="GO:0004497">
    <property type="term" value="F:monooxygenase activity"/>
    <property type="evidence" value="ECO:0007669"/>
    <property type="project" value="UniProtKB-KW"/>
</dbReference>
<feature type="domain" description="ABM" evidence="1">
    <location>
        <begin position="2"/>
        <end position="98"/>
    </location>
</feature>
<dbReference type="Gene3D" id="3.30.70.100">
    <property type="match status" value="1"/>
</dbReference>
<evidence type="ECO:0000259" key="1">
    <source>
        <dbReference type="PROSITE" id="PS51725"/>
    </source>
</evidence>
<proteinExistence type="predicted"/>
<reference evidence="2 3" key="1">
    <citation type="submission" date="2020-08" db="EMBL/GenBank/DDBJ databases">
        <title>Genomic Encyclopedia of Archaeal and Bacterial Type Strains, Phase II (KMG-II): from individual species to whole genera.</title>
        <authorList>
            <person name="Goeker M."/>
        </authorList>
    </citation>
    <scope>NUCLEOTIDE SEQUENCE [LARGE SCALE GENOMIC DNA]</scope>
    <source>
        <strain evidence="2 3">5AG</strain>
    </source>
</reference>
<accession>A0A7W5K5K4</accession>
<dbReference type="PROSITE" id="PS51725">
    <property type="entry name" value="ABM"/>
    <property type="match status" value="1"/>
</dbReference>
<dbReference type="InterPro" id="IPR050404">
    <property type="entry name" value="Heme-degrading_MO"/>
</dbReference>
<sequence length="111" mass="13124">MYIAMNRFRVNPERVEEFEQLWLERETHLQGLPGFEAFHMLRGPEREDHVLYASHTVWRSREDFEAWTRSEAFRKAHASAGQSKREGLYLGPPAFEGFEVIQTVDNEEKDP</sequence>
<dbReference type="InterPro" id="IPR011008">
    <property type="entry name" value="Dimeric_a/b-barrel"/>
</dbReference>
<dbReference type="EMBL" id="JACHZF010000028">
    <property type="protein sequence ID" value="MBB3332319.1"/>
    <property type="molecule type" value="Genomic_DNA"/>
</dbReference>
<gene>
    <name evidence="2" type="ORF">BDK63_003213</name>
</gene>
<dbReference type="SUPFAM" id="SSF54909">
    <property type="entry name" value="Dimeric alpha+beta barrel"/>
    <property type="match status" value="1"/>
</dbReference>
<keyword evidence="3" id="KW-1185">Reference proteome</keyword>
<dbReference type="AlphaFoldDB" id="A0A7W5K5K4"/>
<dbReference type="PANTHER" id="PTHR34474:SF2">
    <property type="entry name" value="SIGNAL TRANSDUCTION PROTEIN TRAP"/>
    <property type="match status" value="1"/>
</dbReference>
<evidence type="ECO:0000313" key="2">
    <source>
        <dbReference type="EMBL" id="MBB3332319.1"/>
    </source>
</evidence>
<evidence type="ECO:0000313" key="3">
    <source>
        <dbReference type="Proteomes" id="UP000553442"/>
    </source>
</evidence>
<dbReference type="RefSeq" id="WP_183333729.1">
    <property type="nucleotide sequence ID" value="NZ_JACHZF010000028.1"/>
</dbReference>